<dbReference type="OrthoDB" id="5343002at2"/>
<organism evidence="2 3">
    <name type="scientific">Undibacterium piscinae</name>
    <dbReference type="NCBI Taxonomy" id="2495591"/>
    <lineage>
        <taxon>Bacteria</taxon>
        <taxon>Pseudomonadati</taxon>
        <taxon>Pseudomonadota</taxon>
        <taxon>Betaproteobacteria</taxon>
        <taxon>Burkholderiales</taxon>
        <taxon>Oxalobacteraceae</taxon>
        <taxon>Undibacterium</taxon>
    </lineage>
</organism>
<sequence length="280" mass="31067">MRLHYFKIFSVWAIGLAFSTACHTALAATSYSFAVVPQYNVVQLHTEWQPVLERISRETGITLELALQSSIPKFEQAVLKGEPDFAYANPYHAVMAKKAQAYLPLLRDSKPLSGILLVRKDSPYKSPQDLAGLDIGFPAPNAFGASLYMRALLAERKIKFQPQILNNHGNVFRSILNGSVAAGGAVNNTYNDEKPEIREQLRILFQTPTSASHPVIAHPRVPDAVRQAVKAAFLSMQKDPAGLALLKEIRVPQPLASNYESDYLPLEKLGIEKFVILEKE</sequence>
<keyword evidence="3" id="KW-1185">Reference proteome</keyword>
<dbReference type="EMBL" id="CP051152">
    <property type="protein sequence ID" value="QJQ06802.1"/>
    <property type="molecule type" value="Genomic_DNA"/>
</dbReference>
<evidence type="ECO:0000313" key="2">
    <source>
        <dbReference type="EMBL" id="QJQ06802.1"/>
    </source>
</evidence>
<dbReference type="KEGG" id="upi:EJG51_014230"/>
<dbReference type="PANTHER" id="PTHR35841:SF1">
    <property type="entry name" value="PHOSPHONATES-BINDING PERIPLASMIC PROTEIN"/>
    <property type="match status" value="1"/>
</dbReference>
<keyword evidence="1" id="KW-0732">Signal</keyword>
<accession>A0A6M4A607</accession>
<evidence type="ECO:0000256" key="1">
    <source>
        <dbReference type="SAM" id="SignalP"/>
    </source>
</evidence>
<dbReference type="PANTHER" id="PTHR35841">
    <property type="entry name" value="PHOSPHONATES-BINDING PERIPLASMIC PROTEIN"/>
    <property type="match status" value="1"/>
</dbReference>
<dbReference type="PROSITE" id="PS51257">
    <property type="entry name" value="PROKAR_LIPOPROTEIN"/>
    <property type="match status" value="1"/>
</dbReference>
<protein>
    <submittedName>
        <fullName evidence="2">Phosphate/phosphite/phosphonate ABC transporter substrate-binding protein</fullName>
    </submittedName>
</protein>
<dbReference type="Pfam" id="PF12974">
    <property type="entry name" value="Phosphonate-bd"/>
    <property type="match status" value="1"/>
</dbReference>
<feature type="signal peptide" evidence="1">
    <location>
        <begin position="1"/>
        <end position="27"/>
    </location>
</feature>
<dbReference type="SUPFAM" id="SSF53850">
    <property type="entry name" value="Periplasmic binding protein-like II"/>
    <property type="match status" value="1"/>
</dbReference>
<name>A0A6M4A607_9BURK</name>
<feature type="chain" id="PRO_5026934318" evidence="1">
    <location>
        <begin position="28"/>
        <end position="280"/>
    </location>
</feature>
<reference evidence="2 3" key="1">
    <citation type="journal article" date="2019" name="Int. J. Syst. Evol. Microbiol.">
        <title>Undibacterium piscinae sp. nov., isolated from Korean shiner intestine.</title>
        <authorList>
            <person name="Lee S.Y."/>
            <person name="Kang W."/>
            <person name="Kim P.S."/>
            <person name="Kim H.S."/>
            <person name="Sung H."/>
            <person name="Shin N.R."/>
            <person name="Whon T.W."/>
            <person name="Yun J.H."/>
            <person name="Lee J.Y."/>
            <person name="Lee J.Y."/>
            <person name="Jung M.J."/>
            <person name="Jeong Y.S."/>
            <person name="Tak E.J."/>
            <person name="Han J.E."/>
            <person name="Hyun D.W."/>
            <person name="Kang M.S."/>
            <person name="Lee K.E."/>
            <person name="Lee B.H."/>
            <person name="Bae J.W."/>
        </authorList>
    </citation>
    <scope>NUCLEOTIDE SEQUENCE [LARGE SCALE GENOMIC DNA]</scope>
    <source>
        <strain evidence="2 3">S11R28</strain>
    </source>
</reference>
<gene>
    <name evidence="2" type="ORF">EJG51_014230</name>
</gene>
<evidence type="ECO:0000313" key="3">
    <source>
        <dbReference type="Proteomes" id="UP000274350"/>
    </source>
</evidence>
<proteinExistence type="predicted"/>
<dbReference type="Gene3D" id="3.40.190.10">
    <property type="entry name" value="Periplasmic binding protein-like II"/>
    <property type="match status" value="2"/>
</dbReference>
<dbReference type="Proteomes" id="UP000274350">
    <property type="component" value="Chromosome"/>
</dbReference>
<dbReference type="AlphaFoldDB" id="A0A6M4A607"/>